<dbReference type="RefSeq" id="WP_143747783.1">
    <property type="nucleotide sequence ID" value="NZ_NPKJ01000019.1"/>
</dbReference>
<name>A0A271LST5_9HYPH</name>
<keyword evidence="3" id="KW-1185">Reference proteome</keyword>
<feature type="region of interest" description="Disordered" evidence="1">
    <location>
        <begin position="47"/>
        <end position="72"/>
    </location>
</feature>
<organism evidence="2 3">
    <name type="scientific">Mesorhizobium temperatum</name>
    <dbReference type="NCBI Taxonomy" id="241416"/>
    <lineage>
        <taxon>Bacteria</taxon>
        <taxon>Pseudomonadati</taxon>
        <taxon>Pseudomonadota</taxon>
        <taxon>Alphaproteobacteria</taxon>
        <taxon>Hyphomicrobiales</taxon>
        <taxon>Phyllobacteriaceae</taxon>
        <taxon>Mesorhizobium</taxon>
    </lineage>
</organism>
<sequence>MIEDDRSGSRGQWLPKDQYTLDFSFGFRLDPALCCNCEGLPEHLTDKPPGCASVKGTPQDQSEKPDWPWGVTPWHWKI</sequence>
<protein>
    <submittedName>
        <fullName evidence="2">Uncharacterized protein</fullName>
    </submittedName>
</protein>
<evidence type="ECO:0000313" key="2">
    <source>
        <dbReference type="EMBL" id="PAQ11232.1"/>
    </source>
</evidence>
<gene>
    <name evidence="2" type="ORF">CIT26_04175</name>
</gene>
<evidence type="ECO:0000313" key="3">
    <source>
        <dbReference type="Proteomes" id="UP000216442"/>
    </source>
</evidence>
<dbReference type="EMBL" id="NPKJ01000019">
    <property type="protein sequence ID" value="PAQ11232.1"/>
    <property type="molecule type" value="Genomic_DNA"/>
</dbReference>
<dbReference type="AlphaFoldDB" id="A0A271LST5"/>
<proteinExistence type="predicted"/>
<accession>A0A271LST5</accession>
<dbReference type="Proteomes" id="UP000216442">
    <property type="component" value="Unassembled WGS sequence"/>
</dbReference>
<reference evidence="2 3" key="1">
    <citation type="submission" date="2017-08" db="EMBL/GenBank/DDBJ databases">
        <title>Mesorhizobium wenxinae sp. nov., a novel rhizobial species isolated from root nodules of chickpea (Cicer arietinum L.).</title>
        <authorList>
            <person name="Zhang J."/>
        </authorList>
    </citation>
    <scope>NUCLEOTIDE SEQUENCE [LARGE SCALE GENOMIC DNA]</scope>
    <source>
        <strain evidence="2 3">SDW018</strain>
    </source>
</reference>
<comment type="caution">
    <text evidence="2">The sequence shown here is derived from an EMBL/GenBank/DDBJ whole genome shotgun (WGS) entry which is preliminary data.</text>
</comment>
<evidence type="ECO:0000256" key="1">
    <source>
        <dbReference type="SAM" id="MobiDB-lite"/>
    </source>
</evidence>